<dbReference type="EMBL" id="CACRUL010000016">
    <property type="protein sequence ID" value="VYU17720.1"/>
    <property type="molecule type" value="Genomic_DNA"/>
</dbReference>
<sequence length="49" mass="6060">MIQEIILQIKMNALKLDERLYIEDLEERIWKLEKSIKLLNDQLDRIYLD</sequence>
<accession>A0A6N3CLX1</accession>
<proteinExistence type="predicted"/>
<evidence type="ECO:0000313" key="1">
    <source>
        <dbReference type="EMBL" id="VYU17720.1"/>
    </source>
</evidence>
<reference evidence="1" key="1">
    <citation type="submission" date="2019-11" db="EMBL/GenBank/DDBJ databases">
        <authorList>
            <person name="Feng L."/>
        </authorList>
    </citation>
    <scope>NUCLEOTIDE SEQUENCE</scope>
    <source>
        <strain evidence="1">SrubneriLFYP117</strain>
    </source>
</reference>
<gene>
    <name evidence="1" type="ORF">SRLFYP117_01233</name>
</gene>
<protein>
    <submittedName>
        <fullName evidence="1">Uncharacterized protein</fullName>
    </submittedName>
</protein>
<organism evidence="1">
    <name type="scientific">Streptococcus oralis</name>
    <dbReference type="NCBI Taxonomy" id="1303"/>
    <lineage>
        <taxon>Bacteria</taxon>
        <taxon>Bacillati</taxon>
        <taxon>Bacillota</taxon>
        <taxon>Bacilli</taxon>
        <taxon>Lactobacillales</taxon>
        <taxon>Streptococcaceae</taxon>
        <taxon>Streptococcus</taxon>
    </lineage>
</organism>
<dbReference type="AlphaFoldDB" id="A0A6N3CLX1"/>
<name>A0A6N3CLX1_STROR</name>